<dbReference type="RefSeq" id="WP_165311808.1">
    <property type="nucleotide sequence ID" value="NZ_CP049331.1"/>
</dbReference>
<dbReference type="KEGG" id="vzi:G5S32_09590"/>
<dbReference type="Proteomes" id="UP000503003">
    <property type="component" value="Chromosome 1"/>
</dbReference>
<dbReference type="GO" id="GO:0000976">
    <property type="term" value="F:transcription cis-regulatory region binding"/>
    <property type="evidence" value="ECO:0007669"/>
    <property type="project" value="TreeGrafter"/>
</dbReference>
<dbReference type="CDD" id="cd01392">
    <property type="entry name" value="HTH_LacI"/>
    <property type="match status" value="1"/>
</dbReference>
<organism evidence="5 6">
    <name type="scientific">Vibrio ziniensis</name>
    <dbReference type="NCBI Taxonomy" id="2711221"/>
    <lineage>
        <taxon>Bacteria</taxon>
        <taxon>Pseudomonadati</taxon>
        <taxon>Pseudomonadota</taxon>
        <taxon>Gammaproteobacteria</taxon>
        <taxon>Vibrionales</taxon>
        <taxon>Vibrionaceae</taxon>
        <taxon>Vibrio</taxon>
    </lineage>
</organism>
<dbReference type="PROSITE" id="PS50932">
    <property type="entry name" value="HTH_LACI_2"/>
    <property type="match status" value="1"/>
</dbReference>
<sequence>MSNIRDVSELAGVSKATVSRVVNGKNQVKQETRDKVYAAMEQLGYRPNKLAQALAKSKTDSIGFVVSNYDGGYVGDMLKQASLSAAKANKSLIVTDSQSNPEQEYEAVLQLEGRCDAIVLYSRTLCYDQIQKLYQHLSTPMVLMNLVIPEQLFHTVSFDQEGAVETMMEHLIRCGHKNIACITGKVDNPTGRARLAGYKNTLLKHGLVYSPDLVRQADYLIDGAYFSCREMIEHSRPFTAVIAFNDYMALGAMKALTEAGIQVPQQVSVAGIDNHLIATYTTPTLTTIELPLKEMTDQAIDIAVQLSNEYIPPRAHRYTGKLVVRNSVARVMT</sequence>
<evidence type="ECO:0000256" key="1">
    <source>
        <dbReference type="ARBA" id="ARBA00023015"/>
    </source>
</evidence>
<dbReference type="EMBL" id="CP049331">
    <property type="protein sequence ID" value="QIH42233.1"/>
    <property type="molecule type" value="Genomic_DNA"/>
</dbReference>
<dbReference type="SUPFAM" id="SSF47413">
    <property type="entry name" value="lambda repressor-like DNA-binding domains"/>
    <property type="match status" value="1"/>
</dbReference>
<dbReference type="PRINTS" id="PR00036">
    <property type="entry name" value="HTHLACI"/>
</dbReference>
<evidence type="ECO:0000313" key="5">
    <source>
        <dbReference type="EMBL" id="QIH42233.1"/>
    </source>
</evidence>
<keyword evidence="2" id="KW-0238">DNA-binding</keyword>
<name>A0A6G7CJK8_9VIBR</name>
<dbReference type="InterPro" id="IPR046335">
    <property type="entry name" value="LacI/GalR-like_sensor"/>
</dbReference>
<dbReference type="InterPro" id="IPR000843">
    <property type="entry name" value="HTH_LacI"/>
</dbReference>
<dbReference type="InterPro" id="IPR028082">
    <property type="entry name" value="Peripla_BP_I"/>
</dbReference>
<protein>
    <submittedName>
        <fullName evidence="5">LacI family transcriptional regulator</fullName>
    </submittedName>
</protein>
<evidence type="ECO:0000313" key="6">
    <source>
        <dbReference type="Proteomes" id="UP000503003"/>
    </source>
</evidence>
<dbReference type="GO" id="GO:0003700">
    <property type="term" value="F:DNA-binding transcription factor activity"/>
    <property type="evidence" value="ECO:0007669"/>
    <property type="project" value="TreeGrafter"/>
</dbReference>
<dbReference type="Gene3D" id="3.40.50.2300">
    <property type="match status" value="2"/>
</dbReference>
<dbReference type="Pfam" id="PF13377">
    <property type="entry name" value="Peripla_BP_3"/>
    <property type="match status" value="1"/>
</dbReference>
<keyword evidence="1" id="KW-0805">Transcription regulation</keyword>
<dbReference type="SUPFAM" id="SSF53822">
    <property type="entry name" value="Periplasmic binding protein-like I"/>
    <property type="match status" value="1"/>
</dbReference>
<dbReference type="PANTHER" id="PTHR30146">
    <property type="entry name" value="LACI-RELATED TRANSCRIPTIONAL REPRESSOR"/>
    <property type="match status" value="1"/>
</dbReference>
<dbReference type="InterPro" id="IPR010982">
    <property type="entry name" value="Lambda_DNA-bd_dom_sf"/>
</dbReference>
<keyword evidence="3" id="KW-0804">Transcription</keyword>
<proteinExistence type="predicted"/>
<evidence type="ECO:0000256" key="2">
    <source>
        <dbReference type="ARBA" id="ARBA00023125"/>
    </source>
</evidence>
<dbReference type="Gene3D" id="1.10.260.40">
    <property type="entry name" value="lambda repressor-like DNA-binding domains"/>
    <property type="match status" value="1"/>
</dbReference>
<gene>
    <name evidence="5" type="ORF">G5S32_09590</name>
</gene>
<feature type="domain" description="HTH lacI-type" evidence="4">
    <location>
        <begin position="2"/>
        <end position="56"/>
    </location>
</feature>
<reference evidence="5 6" key="1">
    <citation type="submission" date="2020-02" db="EMBL/GenBank/DDBJ databases">
        <title>A complete genome of a marine bacterium Vibrio sp. ZWAL4003 isolated from the mangrove sediment with the ability to degrade polysaccharides.</title>
        <authorList>
            <person name="Wu J."/>
            <person name="Qu W."/>
            <person name="Zeng R."/>
        </authorList>
    </citation>
    <scope>NUCLEOTIDE SEQUENCE [LARGE SCALE GENOMIC DNA]</scope>
    <source>
        <strain evidence="5 6">ZWAL4003</strain>
    </source>
</reference>
<accession>A0A6G7CJK8</accession>
<evidence type="ECO:0000259" key="4">
    <source>
        <dbReference type="PROSITE" id="PS50932"/>
    </source>
</evidence>
<dbReference type="AlphaFoldDB" id="A0A6G7CJK8"/>
<keyword evidence="6" id="KW-1185">Reference proteome</keyword>
<dbReference type="Pfam" id="PF00356">
    <property type="entry name" value="LacI"/>
    <property type="match status" value="1"/>
</dbReference>
<dbReference type="PANTHER" id="PTHR30146:SF67">
    <property type="entry name" value="HTH-TYPE TRANSCRIPTIONAL REGULATOR ASCG"/>
    <property type="match status" value="1"/>
</dbReference>
<evidence type="ECO:0000256" key="3">
    <source>
        <dbReference type="ARBA" id="ARBA00023163"/>
    </source>
</evidence>
<dbReference type="SMART" id="SM00354">
    <property type="entry name" value="HTH_LACI"/>
    <property type="match status" value="1"/>
</dbReference>